<dbReference type="AlphaFoldDB" id="A0A921FTR7"/>
<reference evidence="1" key="1">
    <citation type="journal article" date="2021" name="PeerJ">
        <title>Extensive microbial diversity within the chicken gut microbiome revealed by metagenomics and culture.</title>
        <authorList>
            <person name="Gilroy R."/>
            <person name="Ravi A."/>
            <person name="Getino M."/>
            <person name="Pursley I."/>
            <person name="Horton D.L."/>
            <person name="Alikhan N.F."/>
            <person name="Baker D."/>
            <person name="Gharbi K."/>
            <person name="Hall N."/>
            <person name="Watson M."/>
            <person name="Adriaenssens E.M."/>
            <person name="Foster-Nyarko E."/>
            <person name="Jarju S."/>
            <person name="Secka A."/>
            <person name="Antonio M."/>
            <person name="Oren A."/>
            <person name="Chaudhuri R.R."/>
            <person name="La Ragione R."/>
            <person name="Hildebrand F."/>
            <person name="Pallen M.J."/>
        </authorList>
    </citation>
    <scope>NUCLEOTIDE SEQUENCE</scope>
    <source>
        <strain evidence="1">578</strain>
    </source>
</reference>
<dbReference type="EMBL" id="DYWK01000005">
    <property type="protein sequence ID" value="HJF18118.1"/>
    <property type="molecule type" value="Genomic_DNA"/>
</dbReference>
<dbReference type="Proteomes" id="UP000715651">
    <property type="component" value="Unassembled WGS sequence"/>
</dbReference>
<proteinExistence type="predicted"/>
<comment type="caution">
    <text evidence="1">The sequence shown here is derived from an EMBL/GenBank/DDBJ whole genome shotgun (WGS) entry which is preliminary data.</text>
</comment>
<reference evidence="1" key="2">
    <citation type="submission" date="2021-09" db="EMBL/GenBank/DDBJ databases">
        <authorList>
            <person name="Gilroy R."/>
        </authorList>
    </citation>
    <scope>NUCLEOTIDE SEQUENCE</scope>
    <source>
        <strain evidence="1">578</strain>
    </source>
</reference>
<evidence type="ECO:0000313" key="2">
    <source>
        <dbReference type="Proteomes" id="UP000715651"/>
    </source>
</evidence>
<sequence length="50" mass="5395">MAAIQAKITTPKVRISGLTLRDFGIKGTSNNAVGIDVQAGYERSDNLKKF</sequence>
<organism evidence="1 2">
    <name type="scientific">Aeriscardovia aeriphila</name>
    <dbReference type="NCBI Taxonomy" id="218139"/>
    <lineage>
        <taxon>Bacteria</taxon>
        <taxon>Bacillati</taxon>
        <taxon>Actinomycetota</taxon>
        <taxon>Actinomycetes</taxon>
        <taxon>Bifidobacteriales</taxon>
        <taxon>Bifidobacteriaceae</taxon>
        <taxon>Aeriscardovia</taxon>
    </lineage>
</organism>
<accession>A0A921FTR7</accession>
<evidence type="ECO:0000313" key="1">
    <source>
        <dbReference type="EMBL" id="HJF18118.1"/>
    </source>
</evidence>
<protein>
    <submittedName>
        <fullName evidence="1">Uncharacterized protein</fullName>
    </submittedName>
</protein>
<gene>
    <name evidence="1" type="ORF">K8U78_03035</name>
</gene>
<name>A0A921FTR7_9BIFI</name>